<keyword evidence="4" id="KW-0805">Transcription regulation</keyword>
<protein>
    <recommendedName>
        <fullName evidence="3">Transcription initiation factor TFIID subunit 12</fullName>
    </recommendedName>
</protein>
<comment type="subcellular location">
    <subcellularLocation>
        <location evidence="1">Nucleus</location>
    </subcellularLocation>
</comment>
<feature type="region of interest" description="Disordered" evidence="7">
    <location>
        <begin position="1"/>
        <end position="131"/>
    </location>
</feature>
<dbReference type="GO" id="GO:0046982">
    <property type="term" value="F:protein heterodimerization activity"/>
    <property type="evidence" value="ECO:0007669"/>
    <property type="project" value="InterPro"/>
</dbReference>
<feature type="compositionally biased region" description="Polar residues" evidence="7">
    <location>
        <begin position="253"/>
        <end position="292"/>
    </location>
</feature>
<dbReference type="InterPro" id="IPR003228">
    <property type="entry name" value="TFIID_TAF12_dom"/>
</dbReference>
<evidence type="ECO:0000256" key="5">
    <source>
        <dbReference type="ARBA" id="ARBA00023163"/>
    </source>
</evidence>
<evidence type="ECO:0000313" key="10">
    <source>
        <dbReference type="WBParaSite" id="SSTP_0000083000.1"/>
    </source>
</evidence>
<dbReference type="GO" id="GO:0005669">
    <property type="term" value="C:transcription factor TFIID complex"/>
    <property type="evidence" value="ECO:0007669"/>
    <property type="project" value="InterPro"/>
</dbReference>
<evidence type="ECO:0000256" key="4">
    <source>
        <dbReference type="ARBA" id="ARBA00023015"/>
    </source>
</evidence>
<evidence type="ECO:0000256" key="7">
    <source>
        <dbReference type="SAM" id="MobiDB-lite"/>
    </source>
</evidence>
<evidence type="ECO:0000256" key="2">
    <source>
        <dbReference type="ARBA" id="ARBA00007530"/>
    </source>
</evidence>
<dbReference type="PANTHER" id="PTHR12264:SF21">
    <property type="entry name" value="TRANSCRIPTION INITIATION FACTOR TFIID SUBUNIT 12"/>
    <property type="match status" value="1"/>
</dbReference>
<dbReference type="STRING" id="6248.A0A0K0DUB7"/>
<reference evidence="10" key="1">
    <citation type="submission" date="2015-08" db="UniProtKB">
        <authorList>
            <consortium name="WormBaseParasite"/>
        </authorList>
    </citation>
    <scope>IDENTIFICATION</scope>
</reference>
<name>A0A0K0DUB7_STRER</name>
<dbReference type="InterPro" id="IPR037794">
    <property type="entry name" value="TAF12"/>
</dbReference>
<dbReference type="GO" id="GO:0051123">
    <property type="term" value="P:RNA polymerase II preinitiation complex assembly"/>
    <property type="evidence" value="ECO:0007669"/>
    <property type="project" value="TreeGrafter"/>
</dbReference>
<feature type="compositionally biased region" description="Low complexity" evidence="7">
    <location>
        <begin position="164"/>
        <end position="176"/>
    </location>
</feature>
<keyword evidence="9" id="KW-1185">Reference proteome</keyword>
<dbReference type="CDD" id="cd07981">
    <property type="entry name" value="HFD_TAF12"/>
    <property type="match status" value="1"/>
</dbReference>
<feature type="compositionally biased region" description="Pro residues" evidence="7">
    <location>
        <begin position="237"/>
        <end position="249"/>
    </location>
</feature>
<feature type="region of interest" description="Disordered" evidence="7">
    <location>
        <begin position="158"/>
        <end position="292"/>
    </location>
</feature>
<dbReference type="SUPFAM" id="SSF47113">
    <property type="entry name" value="Histone-fold"/>
    <property type="match status" value="1"/>
</dbReference>
<dbReference type="InterPro" id="IPR009072">
    <property type="entry name" value="Histone-fold"/>
</dbReference>
<dbReference type="WBParaSite" id="SSTP_0000083000.1">
    <property type="protein sequence ID" value="SSTP_0000083000.1"/>
    <property type="gene ID" value="SSTP_0000083000"/>
</dbReference>
<dbReference type="GO" id="GO:0000124">
    <property type="term" value="C:SAGA complex"/>
    <property type="evidence" value="ECO:0007669"/>
    <property type="project" value="InterPro"/>
</dbReference>
<comment type="similarity">
    <text evidence="2">Belongs to the TAF12 family.</text>
</comment>
<feature type="compositionally biased region" description="Polar residues" evidence="7">
    <location>
        <begin position="75"/>
        <end position="99"/>
    </location>
</feature>
<keyword evidence="6" id="KW-0539">Nucleus</keyword>
<feature type="compositionally biased region" description="Polar residues" evidence="7">
    <location>
        <begin position="114"/>
        <end position="123"/>
    </location>
</feature>
<feature type="domain" description="Transcription initiation factor TFIID subunit 12" evidence="8">
    <location>
        <begin position="343"/>
        <end position="410"/>
    </location>
</feature>
<proteinExistence type="inferred from homology"/>
<evidence type="ECO:0000313" key="9">
    <source>
        <dbReference type="Proteomes" id="UP000035681"/>
    </source>
</evidence>
<evidence type="ECO:0000259" key="8">
    <source>
        <dbReference type="Pfam" id="PF03847"/>
    </source>
</evidence>
<sequence length="423" mass="48055">MGDYNHQQMSNQHHQPIQQKQYVPQQHHQQQHMQQQQQQHYHQNIQQRTVQQMPQGQRPPIRPHMNTPQQQQQQNNPSMQSRISTPMPNQQQGYRINSIQQQSSQPHQGGPQQIRQLNQNPQIGQGGTVYVTQNPNSQQRIIHRQMPAGTVMRTVQNSSQYTNSQQISGTPQQQQPHYMYANESPNRPTQGNQRVIHQQGSNSQTGGVSALRQALGHPSGSQNTHQGPTLVQYSANPQPPQHPSQPPTPQQQMTIRSHTPQPQIKIEQQSPQQNRSNIVVTSPPSITSPYNNITTSQQRMTPLVGQGRISPVEPQLVIQKETPKQMTPAPVIQENYDNVPIMTKDGLKEFVKTIDETDIVEEDVLENLIESSNELVESVLEKAKKLAIHRGGNRIEAKDIEMVLKKFYDIDVPPYIAGVYLTQ</sequence>
<feature type="compositionally biased region" description="Low complexity" evidence="7">
    <location>
        <begin position="100"/>
        <end position="113"/>
    </location>
</feature>
<feature type="compositionally biased region" description="Polar residues" evidence="7">
    <location>
        <begin position="183"/>
        <end position="207"/>
    </location>
</feature>
<dbReference type="Proteomes" id="UP000035681">
    <property type="component" value="Unplaced"/>
</dbReference>
<dbReference type="GO" id="GO:0017025">
    <property type="term" value="F:TBP-class protein binding"/>
    <property type="evidence" value="ECO:0007669"/>
    <property type="project" value="TreeGrafter"/>
</dbReference>
<dbReference type="AlphaFoldDB" id="A0A0K0DUB7"/>
<organism evidence="10">
    <name type="scientific">Strongyloides stercoralis</name>
    <name type="common">Threadworm</name>
    <dbReference type="NCBI Taxonomy" id="6248"/>
    <lineage>
        <taxon>Eukaryota</taxon>
        <taxon>Metazoa</taxon>
        <taxon>Ecdysozoa</taxon>
        <taxon>Nematoda</taxon>
        <taxon>Chromadorea</taxon>
        <taxon>Rhabditida</taxon>
        <taxon>Tylenchina</taxon>
        <taxon>Panagrolaimomorpha</taxon>
        <taxon>Strongyloidoidea</taxon>
        <taxon>Strongyloididae</taxon>
        <taxon>Strongyloides</taxon>
    </lineage>
</organism>
<keyword evidence="5" id="KW-0804">Transcription</keyword>
<feature type="compositionally biased region" description="Low complexity" evidence="7">
    <location>
        <begin position="14"/>
        <end position="47"/>
    </location>
</feature>
<dbReference type="Gene3D" id="1.10.20.10">
    <property type="entry name" value="Histone, subunit A"/>
    <property type="match status" value="1"/>
</dbReference>
<feature type="compositionally biased region" description="Polar residues" evidence="7">
    <location>
        <begin position="219"/>
        <end position="236"/>
    </location>
</feature>
<feature type="compositionally biased region" description="Polar residues" evidence="7">
    <location>
        <begin position="1"/>
        <end position="13"/>
    </location>
</feature>
<dbReference type="GO" id="GO:0003677">
    <property type="term" value="F:DNA binding"/>
    <property type="evidence" value="ECO:0007669"/>
    <property type="project" value="TreeGrafter"/>
</dbReference>
<dbReference type="PANTHER" id="PTHR12264">
    <property type="entry name" value="TRANSCRIPTION INITIATION FACTOR TFIID SUBUNIT 12"/>
    <property type="match status" value="1"/>
</dbReference>
<dbReference type="Pfam" id="PF03847">
    <property type="entry name" value="TFIID_20kDa"/>
    <property type="match status" value="1"/>
</dbReference>
<evidence type="ECO:0000256" key="3">
    <source>
        <dbReference type="ARBA" id="ARBA00017484"/>
    </source>
</evidence>
<accession>A0A0K0DUB7</accession>
<evidence type="ECO:0000256" key="6">
    <source>
        <dbReference type="ARBA" id="ARBA00023242"/>
    </source>
</evidence>
<evidence type="ECO:0000256" key="1">
    <source>
        <dbReference type="ARBA" id="ARBA00004123"/>
    </source>
</evidence>
<dbReference type="WBParaSite" id="TCONS_00005830.p1">
    <property type="protein sequence ID" value="TCONS_00005830.p1"/>
    <property type="gene ID" value="XLOC_004050"/>
</dbReference>